<dbReference type="InterPro" id="IPR011992">
    <property type="entry name" value="EF-hand-dom_pair"/>
</dbReference>
<evidence type="ECO:0000259" key="5">
    <source>
        <dbReference type="PROSITE" id="PS50222"/>
    </source>
</evidence>
<feature type="domain" description="EF-hand" evidence="5">
    <location>
        <begin position="165"/>
        <end position="200"/>
    </location>
</feature>
<feature type="region of interest" description="Disordered" evidence="4">
    <location>
        <begin position="113"/>
        <end position="132"/>
    </location>
</feature>
<dbReference type="InterPro" id="IPR018247">
    <property type="entry name" value="EF_Hand_1_Ca_BS"/>
</dbReference>
<dbReference type="OrthoDB" id="26525at2759"/>
<dbReference type="Pfam" id="PF13499">
    <property type="entry name" value="EF-hand_7"/>
    <property type="match status" value="2"/>
</dbReference>
<dbReference type="InterPro" id="IPR039647">
    <property type="entry name" value="EF_hand_pair_protein_CML-like"/>
</dbReference>
<keyword evidence="7" id="KW-1185">Reference proteome</keyword>
<evidence type="ECO:0000256" key="3">
    <source>
        <dbReference type="ARBA" id="ARBA00022837"/>
    </source>
</evidence>
<organism evidence="6 7">
    <name type="scientific">Diacronema lutheri</name>
    <name type="common">Unicellular marine alga</name>
    <name type="synonym">Monochrysis lutheri</name>
    <dbReference type="NCBI Taxonomy" id="2081491"/>
    <lineage>
        <taxon>Eukaryota</taxon>
        <taxon>Haptista</taxon>
        <taxon>Haptophyta</taxon>
        <taxon>Pavlovophyceae</taxon>
        <taxon>Pavlovales</taxon>
        <taxon>Pavlovaceae</taxon>
        <taxon>Diacronema</taxon>
    </lineage>
</organism>
<feature type="domain" description="EF-hand" evidence="5">
    <location>
        <begin position="513"/>
        <end position="548"/>
    </location>
</feature>
<accession>A0A8J5XP79</accession>
<sequence length="579" mass="63785">MRRQAFEVCEAHVKDWAPSYAHHTELVREEAGISIFRTIWSKPTKSKPISEMIAGVEVIVDLSGDTPVVSHRLDAGFHTFTWQLRVQEAQIDRHIADKRAVRDVLAHLNTAERLPRPQPYRRGDASRAAPPAGADVYTPDARVVVPAIAEPMPSAAEILTESDAQLEEVLVKLFHEADVDGSGSLDMGEFFSLFQTARLGLSHTDVAFLLASADVSGDGLVQYAEFAPVAVDVIQSLRLRSRSADAVARSEERATDKAVTTLYGLEREELEGLMKAVFVASDENGDGMLSRAEFAACLERVRLGPTRLSKREIRFFQAAVTLDEEGRVSYEAFVPIMWDLLVETVKSNLLASSQGETYEYLRDLCISADSASVIVEEDEEDEHAAERHVSGKLSRDELKRVLLHADRIKLTPVQTYVVLAEADDDEDGRVEYGAFLLRAVPLIVSMCSPILEKQRLHASERAKLTPIAVLGETGREGLSAKLRAVFERYDADSDGVLSRAEFGDCLRNTELQLSSSQMGALFLASDSNEDGSVSIDEFTQLAYDVLFTLAREKALQEEIASDNNGSEPLGGAFDLLVRS</sequence>
<dbReference type="PROSITE" id="PS00018">
    <property type="entry name" value="EF_HAND_1"/>
    <property type="match status" value="5"/>
</dbReference>
<dbReference type="CDD" id="cd00051">
    <property type="entry name" value="EFh"/>
    <property type="match status" value="1"/>
</dbReference>
<evidence type="ECO:0000256" key="1">
    <source>
        <dbReference type="ARBA" id="ARBA00022723"/>
    </source>
</evidence>
<dbReference type="OMA" id="EINMIMA"/>
<comment type="caution">
    <text evidence="6">The sequence shown here is derived from an EMBL/GenBank/DDBJ whole genome shotgun (WGS) entry which is preliminary data.</text>
</comment>
<evidence type="ECO:0000313" key="7">
    <source>
        <dbReference type="Proteomes" id="UP000751190"/>
    </source>
</evidence>
<reference evidence="6" key="1">
    <citation type="submission" date="2021-05" db="EMBL/GenBank/DDBJ databases">
        <title>The genome of the haptophyte Pavlova lutheri (Diacronema luteri, Pavlovales) - a model for lipid biosynthesis in eukaryotic algae.</title>
        <authorList>
            <person name="Hulatt C.J."/>
            <person name="Posewitz M.C."/>
        </authorList>
    </citation>
    <scope>NUCLEOTIDE SEQUENCE</scope>
    <source>
        <strain evidence="6">NIVA-4/92</strain>
    </source>
</reference>
<dbReference type="EMBL" id="JAGTXO010000018">
    <property type="protein sequence ID" value="KAG8462910.1"/>
    <property type="molecule type" value="Genomic_DNA"/>
</dbReference>
<protein>
    <recommendedName>
        <fullName evidence="5">EF-hand domain-containing protein</fullName>
    </recommendedName>
</protein>
<dbReference type="Gene3D" id="1.10.238.10">
    <property type="entry name" value="EF-hand"/>
    <property type="match status" value="3"/>
</dbReference>
<keyword evidence="2" id="KW-0677">Repeat</keyword>
<proteinExistence type="predicted"/>
<dbReference type="Proteomes" id="UP000751190">
    <property type="component" value="Unassembled WGS sequence"/>
</dbReference>
<feature type="domain" description="EF-hand" evidence="5">
    <location>
        <begin position="477"/>
        <end position="512"/>
    </location>
</feature>
<dbReference type="Pfam" id="PF13202">
    <property type="entry name" value="EF-hand_5"/>
    <property type="match status" value="1"/>
</dbReference>
<dbReference type="AlphaFoldDB" id="A0A8J5XP79"/>
<dbReference type="InterPro" id="IPR002048">
    <property type="entry name" value="EF_hand_dom"/>
</dbReference>
<evidence type="ECO:0000256" key="4">
    <source>
        <dbReference type="SAM" id="MobiDB-lite"/>
    </source>
</evidence>
<dbReference type="SUPFAM" id="SSF47473">
    <property type="entry name" value="EF-hand"/>
    <property type="match status" value="2"/>
</dbReference>
<dbReference type="PANTHER" id="PTHR10891">
    <property type="entry name" value="EF-HAND CALCIUM-BINDING DOMAIN CONTAINING PROTEIN"/>
    <property type="match status" value="1"/>
</dbReference>
<keyword evidence="1" id="KW-0479">Metal-binding</keyword>
<gene>
    <name evidence="6" type="ORF">KFE25_001683</name>
</gene>
<dbReference type="GO" id="GO:0005509">
    <property type="term" value="F:calcium ion binding"/>
    <property type="evidence" value="ECO:0007669"/>
    <property type="project" value="InterPro"/>
</dbReference>
<keyword evidence="3" id="KW-0106">Calcium</keyword>
<name>A0A8J5XP79_DIALT</name>
<dbReference type="SMART" id="SM00054">
    <property type="entry name" value="EFh"/>
    <property type="match status" value="5"/>
</dbReference>
<evidence type="ECO:0000313" key="6">
    <source>
        <dbReference type="EMBL" id="KAG8462910.1"/>
    </source>
</evidence>
<feature type="domain" description="EF-hand" evidence="5">
    <location>
        <begin position="269"/>
        <end position="304"/>
    </location>
</feature>
<dbReference type="PROSITE" id="PS50222">
    <property type="entry name" value="EF_HAND_2"/>
    <property type="match status" value="4"/>
</dbReference>
<evidence type="ECO:0000256" key="2">
    <source>
        <dbReference type="ARBA" id="ARBA00022737"/>
    </source>
</evidence>